<feature type="compositionally biased region" description="Polar residues" evidence="1">
    <location>
        <begin position="289"/>
        <end position="302"/>
    </location>
</feature>
<dbReference type="EMBL" id="JAAAHW010003555">
    <property type="protein sequence ID" value="KAF9982672.1"/>
    <property type="molecule type" value="Genomic_DNA"/>
</dbReference>
<feature type="region of interest" description="Disordered" evidence="1">
    <location>
        <begin position="208"/>
        <end position="302"/>
    </location>
</feature>
<gene>
    <name evidence="2" type="ORF">BGZ65_002600</name>
</gene>
<feature type="compositionally biased region" description="Polar residues" evidence="1">
    <location>
        <begin position="230"/>
        <end position="242"/>
    </location>
</feature>
<feature type="compositionally biased region" description="Low complexity" evidence="1">
    <location>
        <begin position="268"/>
        <end position="284"/>
    </location>
</feature>
<reference evidence="2" key="1">
    <citation type="journal article" date="2020" name="Fungal Divers.">
        <title>Resolving the Mortierellaceae phylogeny through synthesis of multi-gene phylogenetics and phylogenomics.</title>
        <authorList>
            <person name="Vandepol N."/>
            <person name="Liber J."/>
            <person name="Desiro A."/>
            <person name="Na H."/>
            <person name="Kennedy M."/>
            <person name="Barry K."/>
            <person name="Grigoriev I.V."/>
            <person name="Miller A.N."/>
            <person name="O'Donnell K."/>
            <person name="Stajich J.E."/>
            <person name="Bonito G."/>
        </authorList>
    </citation>
    <scope>NUCLEOTIDE SEQUENCE</scope>
    <source>
        <strain evidence="2">MES-2147</strain>
    </source>
</reference>
<dbReference type="Proteomes" id="UP000749646">
    <property type="component" value="Unassembled WGS sequence"/>
</dbReference>
<evidence type="ECO:0000256" key="1">
    <source>
        <dbReference type="SAM" id="MobiDB-lite"/>
    </source>
</evidence>
<dbReference type="OrthoDB" id="2265579at2759"/>
<dbReference type="AlphaFoldDB" id="A0A9P6SMY4"/>
<accession>A0A9P6SMY4</accession>
<feature type="region of interest" description="Disordered" evidence="1">
    <location>
        <begin position="404"/>
        <end position="425"/>
    </location>
</feature>
<organism evidence="2 3">
    <name type="scientific">Modicella reniformis</name>
    <dbReference type="NCBI Taxonomy" id="1440133"/>
    <lineage>
        <taxon>Eukaryota</taxon>
        <taxon>Fungi</taxon>
        <taxon>Fungi incertae sedis</taxon>
        <taxon>Mucoromycota</taxon>
        <taxon>Mortierellomycotina</taxon>
        <taxon>Mortierellomycetes</taxon>
        <taxon>Mortierellales</taxon>
        <taxon>Mortierellaceae</taxon>
        <taxon>Modicella</taxon>
    </lineage>
</organism>
<evidence type="ECO:0000313" key="2">
    <source>
        <dbReference type="EMBL" id="KAF9982672.1"/>
    </source>
</evidence>
<proteinExistence type="predicted"/>
<comment type="caution">
    <text evidence="2">The sequence shown here is derived from an EMBL/GenBank/DDBJ whole genome shotgun (WGS) entry which is preliminary data.</text>
</comment>
<keyword evidence="3" id="KW-1185">Reference proteome</keyword>
<feature type="compositionally biased region" description="Polar residues" evidence="1">
    <location>
        <begin position="354"/>
        <end position="364"/>
    </location>
</feature>
<protein>
    <submittedName>
        <fullName evidence="2">Uncharacterized protein</fullName>
    </submittedName>
</protein>
<evidence type="ECO:0000313" key="3">
    <source>
        <dbReference type="Proteomes" id="UP000749646"/>
    </source>
</evidence>
<sequence length="425" mass="47535">MNRVHTLKTIKDLKDKDIYLCDVHTAVVYEARDAKNWNNACTILKDYLAPLVNAIQRAAENPSHARPKRITLWDAHWQDSNPLTMRPTEEDSRLVRWSIANLVRYAPSVSDSRTIFMFLLKLKPPLRDEMTVNHCLASLIYQYNTERNPEVRILGTDFVHVALQRGMGTIEYNAATSRKKPATDTRNTFLASVSNKVLRSRGLQISDDGLSLEPLPHQASRPPQFIPAPQRSQGPQQNSVPQQRPGPQPLSGLSQGGRGQSQFNLGHQRPTSQQSSQQQPQTQRHLMSPVQTPRGQSIPSNQKVMNENHHVGKSNLVVSAQTFTDPADDRREDQSAYHSSISDRPLTGVYHGGSNDTSRSSAGGSRNRFHDIDLVPVSGNAMIIQALNKLSLNINVAKEATLNKEGDNRNDRSPFCARLNRPSED</sequence>
<name>A0A9P6SMY4_9FUNG</name>
<feature type="region of interest" description="Disordered" evidence="1">
    <location>
        <begin position="326"/>
        <end position="368"/>
    </location>
</feature>